<dbReference type="EMBL" id="ASRX01000109">
    <property type="protein sequence ID" value="EYF00482.1"/>
    <property type="molecule type" value="Genomic_DNA"/>
</dbReference>
<dbReference type="OrthoDB" id="5497549at2"/>
<protein>
    <recommendedName>
        <fullName evidence="4">Lipoprotein</fullName>
    </recommendedName>
</protein>
<feature type="chain" id="PRO_5001499904" description="Lipoprotein" evidence="1">
    <location>
        <begin position="25"/>
        <end position="441"/>
    </location>
</feature>
<dbReference type="AlphaFoldDB" id="A0A017SUN9"/>
<evidence type="ECO:0000313" key="3">
    <source>
        <dbReference type="Proteomes" id="UP000019678"/>
    </source>
</evidence>
<comment type="caution">
    <text evidence="2">The sequence shown here is derived from an EMBL/GenBank/DDBJ whole genome shotgun (WGS) entry which is preliminary data.</text>
</comment>
<evidence type="ECO:0000313" key="2">
    <source>
        <dbReference type="EMBL" id="EYF00482.1"/>
    </source>
</evidence>
<dbReference type="Proteomes" id="UP000019678">
    <property type="component" value="Unassembled WGS sequence"/>
</dbReference>
<feature type="signal peptide" evidence="1">
    <location>
        <begin position="1"/>
        <end position="24"/>
    </location>
</feature>
<reference evidence="2 3" key="1">
    <citation type="submission" date="2013-05" db="EMBL/GenBank/DDBJ databases">
        <title>Genome assembly of Chondromyces apiculatus DSM 436.</title>
        <authorList>
            <person name="Sharma G."/>
            <person name="Khatri I."/>
            <person name="Kaur C."/>
            <person name="Mayilraj S."/>
            <person name="Subramanian S."/>
        </authorList>
    </citation>
    <scope>NUCLEOTIDE SEQUENCE [LARGE SCALE GENOMIC DNA]</scope>
    <source>
        <strain evidence="2 3">DSM 436</strain>
    </source>
</reference>
<evidence type="ECO:0008006" key="4">
    <source>
        <dbReference type="Google" id="ProtNLM"/>
    </source>
</evidence>
<dbReference type="RefSeq" id="WP_044251247.1">
    <property type="nucleotide sequence ID" value="NZ_ASRX01000109.1"/>
</dbReference>
<gene>
    <name evidence="2" type="ORF">CAP_0572</name>
</gene>
<accession>A0A017SUN9</accession>
<evidence type="ECO:0000256" key="1">
    <source>
        <dbReference type="SAM" id="SignalP"/>
    </source>
</evidence>
<proteinExistence type="predicted"/>
<name>A0A017SUN9_9BACT</name>
<sequence>MHRRRIAPALLTLCSAAAAVLAPACGPPQEVEVPKRSTEVSCPAPIGKIPREDCGAIEKEFEPLAVREALKRTGTDATSVQRTEAIRAAAQLATQLKEQRAELCETYNRCEVTPEAHATKDRQLTEMMNALITLWDSRQLGGPEQVARFKGGVHALSSKLGGPGATAAEGSGADRKQAVTTVGGDKLQQIAAEGITFSKSGSDVTVQAQAGAPRLVLRSSTGLPLRAGKRYLVRVNGSYTPATPALVSPGDEVVGRLRFRTTLASEIYVALRSLEDPEAPESITTLQLGAKEKGSREARFVADPGASGFYLTVGSRGPAQVHLDDVELVRGDTVLAAARAETADEPLVKTGCKADTAQPLAGKRSLRCDGQGDLVSLGVPTAYLELAIRSPSGDRAALRTQSLEGGRSLDATLTEDAELVISIAGAGTATVRTVDIQAVAP</sequence>
<organism evidence="2 3">
    <name type="scientific">Chondromyces apiculatus DSM 436</name>
    <dbReference type="NCBI Taxonomy" id="1192034"/>
    <lineage>
        <taxon>Bacteria</taxon>
        <taxon>Pseudomonadati</taxon>
        <taxon>Myxococcota</taxon>
        <taxon>Polyangia</taxon>
        <taxon>Polyangiales</taxon>
        <taxon>Polyangiaceae</taxon>
        <taxon>Chondromyces</taxon>
    </lineage>
</organism>
<keyword evidence="1" id="KW-0732">Signal</keyword>
<keyword evidence="3" id="KW-1185">Reference proteome</keyword>